<reference evidence="6 7" key="1">
    <citation type="submission" date="2016-10" db="EMBL/GenBank/DDBJ databases">
        <authorList>
            <person name="de Groot N.N."/>
        </authorList>
    </citation>
    <scope>NUCLEOTIDE SEQUENCE [LARGE SCALE GENOMIC DNA]</scope>
    <source>
        <strain evidence="6 7">DSM 23842</strain>
    </source>
</reference>
<evidence type="ECO:0000256" key="1">
    <source>
        <dbReference type="ARBA" id="ARBA00022553"/>
    </source>
</evidence>
<dbReference type="InterPro" id="IPR016032">
    <property type="entry name" value="Sig_transdc_resp-reg_C-effctor"/>
</dbReference>
<dbReference type="Pfam" id="PF00072">
    <property type="entry name" value="Response_reg"/>
    <property type="match status" value="1"/>
</dbReference>
<gene>
    <name evidence="6" type="ORF">SAMN04487990_1033</name>
</gene>
<feature type="domain" description="HTH luxR-type" evidence="4">
    <location>
        <begin position="142"/>
        <end position="207"/>
    </location>
</feature>
<dbReference type="Gene3D" id="3.40.50.2300">
    <property type="match status" value="1"/>
</dbReference>
<dbReference type="PROSITE" id="PS50110">
    <property type="entry name" value="RESPONSE_REGULATORY"/>
    <property type="match status" value="1"/>
</dbReference>
<dbReference type="PANTHER" id="PTHR43214:SF43">
    <property type="entry name" value="TWO-COMPONENT RESPONSE REGULATOR"/>
    <property type="match status" value="1"/>
</dbReference>
<dbReference type="GO" id="GO:0003677">
    <property type="term" value="F:DNA binding"/>
    <property type="evidence" value="ECO:0007669"/>
    <property type="project" value="UniProtKB-KW"/>
</dbReference>
<name>A0A1H3WDZ9_BIZPA</name>
<dbReference type="RefSeq" id="WP_092131999.1">
    <property type="nucleotide sequence ID" value="NZ_FNQK01000003.1"/>
</dbReference>
<dbReference type="PROSITE" id="PS00622">
    <property type="entry name" value="HTH_LUXR_1"/>
    <property type="match status" value="1"/>
</dbReference>
<keyword evidence="7" id="KW-1185">Reference proteome</keyword>
<evidence type="ECO:0000256" key="3">
    <source>
        <dbReference type="PROSITE-ProRule" id="PRU00169"/>
    </source>
</evidence>
<proteinExistence type="predicted"/>
<evidence type="ECO:0000259" key="4">
    <source>
        <dbReference type="PROSITE" id="PS50043"/>
    </source>
</evidence>
<dbReference type="PROSITE" id="PS50043">
    <property type="entry name" value="HTH_LUXR_2"/>
    <property type="match status" value="1"/>
</dbReference>
<dbReference type="SUPFAM" id="SSF52172">
    <property type="entry name" value="CheY-like"/>
    <property type="match status" value="1"/>
</dbReference>
<protein>
    <submittedName>
        <fullName evidence="6">Two component transcriptional regulator, LuxR family</fullName>
    </submittedName>
</protein>
<evidence type="ECO:0000259" key="5">
    <source>
        <dbReference type="PROSITE" id="PS50110"/>
    </source>
</evidence>
<dbReference type="Pfam" id="PF00196">
    <property type="entry name" value="GerE"/>
    <property type="match status" value="1"/>
</dbReference>
<dbReference type="SUPFAM" id="SSF46894">
    <property type="entry name" value="C-terminal effector domain of the bipartite response regulators"/>
    <property type="match status" value="1"/>
</dbReference>
<evidence type="ECO:0000313" key="7">
    <source>
        <dbReference type="Proteomes" id="UP000198846"/>
    </source>
</evidence>
<dbReference type="PANTHER" id="PTHR43214">
    <property type="entry name" value="TWO-COMPONENT RESPONSE REGULATOR"/>
    <property type="match status" value="1"/>
</dbReference>
<dbReference type="SMART" id="SM00421">
    <property type="entry name" value="HTH_LUXR"/>
    <property type="match status" value="1"/>
</dbReference>
<keyword evidence="2" id="KW-0238">DNA-binding</keyword>
<sequence>MVKLLVVDQHPVLRKGLELIFAPSREIKLMGSVGDGEAIFDFIKKTSVDVILTEIDLPKLNALTALRRLNKEFPKIKVIIFSALPEGVYALSSIKAGAYGFIPKTIDVLSLSDAIIKVKNGGMFLSDTIAKRLSQTSKSKNNDAFYKKLSTREVEVLKLLSIGKRNKEVAEELSINEKTVSTYRSRLMKKLNVTNLVDLITQAKNIGL</sequence>
<dbReference type="PRINTS" id="PR00038">
    <property type="entry name" value="HTHLUXR"/>
</dbReference>
<evidence type="ECO:0000256" key="2">
    <source>
        <dbReference type="ARBA" id="ARBA00023125"/>
    </source>
</evidence>
<evidence type="ECO:0000313" key="6">
    <source>
        <dbReference type="EMBL" id="SDZ84468.1"/>
    </source>
</evidence>
<feature type="domain" description="Response regulatory" evidence="5">
    <location>
        <begin position="3"/>
        <end position="119"/>
    </location>
</feature>
<dbReference type="GO" id="GO:0000160">
    <property type="term" value="P:phosphorelay signal transduction system"/>
    <property type="evidence" value="ECO:0007669"/>
    <property type="project" value="InterPro"/>
</dbReference>
<keyword evidence="1" id="KW-0597">Phosphoprotein</keyword>
<dbReference type="AlphaFoldDB" id="A0A1H3WDZ9"/>
<dbReference type="EMBL" id="FNQK01000003">
    <property type="protein sequence ID" value="SDZ84468.1"/>
    <property type="molecule type" value="Genomic_DNA"/>
</dbReference>
<accession>A0A1H3WDZ9</accession>
<comment type="caution">
    <text evidence="3">Lacks conserved residue(s) required for the propagation of feature annotation.</text>
</comment>
<dbReference type="InterPro" id="IPR001789">
    <property type="entry name" value="Sig_transdc_resp-reg_receiver"/>
</dbReference>
<organism evidence="6 7">
    <name type="scientific">Bizionia paragorgiae</name>
    <dbReference type="NCBI Taxonomy" id="283786"/>
    <lineage>
        <taxon>Bacteria</taxon>
        <taxon>Pseudomonadati</taxon>
        <taxon>Bacteroidota</taxon>
        <taxon>Flavobacteriia</taxon>
        <taxon>Flavobacteriales</taxon>
        <taxon>Flavobacteriaceae</taxon>
        <taxon>Bizionia</taxon>
    </lineage>
</organism>
<dbReference type="STRING" id="283786.SAMN04487990_1033"/>
<dbReference type="Proteomes" id="UP000198846">
    <property type="component" value="Unassembled WGS sequence"/>
</dbReference>
<dbReference type="InterPro" id="IPR011006">
    <property type="entry name" value="CheY-like_superfamily"/>
</dbReference>
<dbReference type="InterPro" id="IPR058245">
    <property type="entry name" value="NreC/VraR/RcsB-like_REC"/>
</dbReference>
<dbReference type="OrthoDB" id="1013073at2"/>
<dbReference type="InterPro" id="IPR000792">
    <property type="entry name" value="Tscrpt_reg_LuxR_C"/>
</dbReference>
<dbReference type="InterPro" id="IPR039420">
    <property type="entry name" value="WalR-like"/>
</dbReference>
<dbReference type="GO" id="GO:0006355">
    <property type="term" value="P:regulation of DNA-templated transcription"/>
    <property type="evidence" value="ECO:0007669"/>
    <property type="project" value="InterPro"/>
</dbReference>
<dbReference type="CDD" id="cd06170">
    <property type="entry name" value="LuxR_C_like"/>
    <property type="match status" value="1"/>
</dbReference>
<dbReference type="CDD" id="cd17535">
    <property type="entry name" value="REC_NarL-like"/>
    <property type="match status" value="1"/>
</dbReference>
<dbReference type="SMART" id="SM00448">
    <property type="entry name" value="REC"/>
    <property type="match status" value="1"/>
</dbReference>